<dbReference type="RefSeq" id="WP_188527601.1">
    <property type="nucleotide sequence ID" value="NZ_BMGI01000003.1"/>
</dbReference>
<evidence type="ECO:0000313" key="8">
    <source>
        <dbReference type="EMBL" id="GGD37045.1"/>
    </source>
</evidence>
<comment type="pathway">
    <text evidence="2 6">Cofactor biosynthesis; molybdopterin biosynthesis.</text>
</comment>
<dbReference type="SUPFAM" id="SSF63867">
    <property type="entry name" value="MoeA C-terminal domain-like"/>
    <property type="match status" value="1"/>
</dbReference>
<evidence type="ECO:0000313" key="9">
    <source>
        <dbReference type="Proteomes" id="UP000617355"/>
    </source>
</evidence>
<dbReference type="Pfam" id="PF03453">
    <property type="entry name" value="MoeA_N"/>
    <property type="match status" value="1"/>
</dbReference>
<dbReference type="SUPFAM" id="SSF52540">
    <property type="entry name" value="P-loop containing nucleoside triphosphate hydrolases"/>
    <property type="match status" value="1"/>
</dbReference>
<dbReference type="NCBIfam" id="NF011060">
    <property type="entry name" value="PRK14491.1"/>
    <property type="match status" value="1"/>
</dbReference>
<accession>A0ABQ1QQP3</accession>
<dbReference type="Proteomes" id="UP000617355">
    <property type="component" value="Unassembled WGS sequence"/>
</dbReference>
<dbReference type="Gene3D" id="3.40.50.300">
    <property type="entry name" value="P-loop containing nucleotide triphosphate hydrolases"/>
    <property type="match status" value="1"/>
</dbReference>
<dbReference type="EC" id="2.10.1.1" evidence="6"/>
<dbReference type="Gene3D" id="2.170.190.11">
    <property type="entry name" value="Molybdopterin biosynthesis moea protein, domain 3"/>
    <property type="match status" value="1"/>
</dbReference>
<dbReference type="Pfam" id="PF03454">
    <property type="entry name" value="MoeA_C"/>
    <property type="match status" value="1"/>
</dbReference>
<evidence type="ECO:0000256" key="5">
    <source>
        <dbReference type="ARBA" id="ARBA00047317"/>
    </source>
</evidence>
<dbReference type="InterPro" id="IPR038987">
    <property type="entry name" value="MoeA-like"/>
</dbReference>
<comment type="function">
    <text evidence="1 6">Catalyzes the insertion of molybdate into adenylated molybdopterin with the concomitant release of AMP.</text>
</comment>
<evidence type="ECO:0000259" key="7">
    <source>
        <dbReference type="SMART" id="SM00852"/>
    </source>
</evidence>
<dbReference type="Gene3D" id="3.40.980.10">
    <property type="entry name" value="MoaB/Mog-like domain"/>
    <property type="match status" value="1"/>
</dbReference>
<dbReference type="InterPro" id="IPR005111">
    <property type="entry name" value="MoeA_C_domain_IV"/>
</dbReference>
<evidence type="ECO:0000256" key="2">
    <source>
        <dbReference type="ARBA" id="ARBA00005046"/>
    </source>
</evidence>
<dbReference type="PANTHER" id="PTHR10192:SF5">
    <property type="entry name" value="GEPHYRIN"/>
    <property type="match status" value="1"/>
</dbReference>
<dbReference type="Pfam" id="PF00994">
    <property type="entry name" value="MoCF_biosynth"/>
    <property type="match status" value="1"/>
</dbReference>
<feature type="domain" description="MoaB/Mog" evidence="7">
    <location>
        <begin position="362"/>
        <end position="499"/>
    </location>
</feature>
<dbReference type="InterPro" id="IPR004435">
    <property type="entry name" value="MobB_dom"/>
</dbReference>
<comment type="cofactor">
    <cofactor evidence="6">
        <name>Mg(2+)</name>
        <dbReference type="ChEBI" id="CHEBI:18420"/>
    </cofactor>
</comment>
<comment type="catalytic activity">
    <reaction evidence="5">
        <text>adenylyl-molybdopterin + molybdate = Mo-molybdopterin + AMP + H(+)</text>
        <dbReference type="Rhea" id="RHEA:35047"/>
        <dbReference type="ChEBI" id="CHEBI:15378"/>
        <dbReference type="ChEBI" id="CHEBI:36264"/>
        <dbReference type="ChEBI" id="CHEBI:62727"/>
        <dbReference type="ChEBI" id="CHEBI:71302"/>
        <dbReference type="ChEBI" id="CHEBI:456215"/>
        <dbReference type="EC" id="2.10.1.1"/>
    </reaction>
</comment>
<dbReference type="CDD" id="cd03116">
    <property type="entry name" value="MobB"/>
    <property type="match status" value="1"/>
</dbReference>
<dbReference type="NCBIfam" id="TIGR00177">
    <property type="entry name" value="molyb_syn"/>
    <property type="match status" value="1"/>
</dbReference>
<dbReference type="PANTHER" id="PTHR10192">
    <property type="entry name" value="MOLYBDOPTERIN BIOSYNTHESIS PROTEIN"/>
    <property type="match status" value="1"/>
</dbReference>
<dbReference type="InterPro" id="IPR001453">
    <property type="entry name" value="MoaB/Mog_dom"/>
</dbReference>
<dbReference type="Gene3D" id="2.40.340.10">
    <property type="entry name" value="MoeA, C-terminal, domain IV"/>
    <property type="match status" value="1"/>
</dbReference>
<dbReference type="InterPro" id="IPR005110">
    <property type="entry name" value="MoeA_linker/N"/>
</dbReference>
<dbReference type="Pfam" id="PF03205">
    <property type="entry name" value="MobB"/>
    <property type="match status" value="1"/>
</dbReference>
<dbReference type="InterPro" id="IPR027417">
    <property type="entry name" value="P-loop_NTPase"/>
</dbReference>
<name>A0ABQ1QQP3_9RHOB</name>
<dbReference type="SUPFAM" id="SSF53218">
    <property type="entry name" value="Molybdenum cofactor biosynthesis proteins"/>
    <property type="match status" value="1"/>
</dbReference>
<organism evidence="8 9">
    <name type="scientific">Sinisalibacter lacisalsi</name>
    <dbReference type="NCBI Taxonomy" id="1526570"/>
    <lineage>
        <taxon>Bacteria</taxon>
        <taxon>Pseudomonadati</taxon>
        <taxon>Pseudomonadota</taxon>
        <taxon>Alphaproteobacteria</taxon>
        <taxon>Rhodobacterales</taxon>
        <taxon>Roseobacteraceae</taxon>
        <taxon>Sinisalibacter</taxon>
    </lineage>
</organism>
<protein>
    <recommendedName>
        <fullName evidence="6">Molybdopterin molybdenumtransferase</fullName>
        <ecNumber evidence="6">2.10.1.1</ecNumber>
    </recommendedName>
</protein>
<dbReference type="CDD" id="cd00887">
    <property type="entry name" value="MoeA"/>
    <property type="match status" value="1"/>
</dbReference>
<keyword evidence="6" id="KW-0460">Magnesium</keyword>
<dbReference type="InterPro" id="IPR008284">
    <property type="entry name" value="MoCF_biosynth_CS"/>
</dbReference>
<dbReference type="SUPFAM" id="SSF63882">
    <property type="entry name" value="MoeA N-terminal region -like"/>
    <property type="match status" value="1"/>
</dbReference>
<keyword evidence="4 6" id="KW-0501">Molybdenum cofactor biosynthesis</keyword>
<evidence type="ECO:0000256" key="1">
    <source>
        <dbReference type="ARBA" id="ARBA00002901"/>
    </source>
</evidence>
<dbReference type="InterPro" id="IPR036135">
    <property type="entry name" value="MoeA_linker/N_sf"/>
</dbReference>
<dbReference type="PROSITE" id="PS01079">
    <property type="entry name" value="MOCF_BIOSYNTHESIS_2"/>
    <property type="match status" value="1"/>
</dbReference>
<dbReference type="EMBL" id="BMGI01000003">
    <property type="protein sequence ID" value="GGD37045.1"/>
    <property type="molecule type" value="Genomic_DNA"/>
</dbReference>
<dbReference type="NCBIfam" id="TIGR00176">
    <property type="entry name" value="mobB"/>
    <property type="match status" value="1"/>
</dbReference>
<dbReference type="NCBIfam" id="NF045515">
    <property type="entry name" value="Glp_gephyrin"/>
    <property type="match status" value="1"/>
</dbReference>
<keyword evidence="6" id="KW-0500">Molybdenum</keyword>
<keyword evidence="9" id="KW-1185">Reference proteome</keyword>
<dbReference type="Gene3D" id="3.90.105.10">
    <property type="entry name" value="Molybdopterin biosynthesis moea protein, domain 2"/>
    <property type="match status" value="1"/>
</dbReference>
<evidence type="ECO:0000256" key="4">
    <source>
        <dbReference type="ARBA" id="ARBA00023150"/>
    </source>
</evidence>
<evidence type="ECO:0000256" key="6">
    <source>
        <dbReference type="RuleBase" id="RU365090"/>
    </source>
</evidence>
<sequence>MRIYGVIGWKNAGKTSLMERLVTDVRARGFTVSTVKHTHHRFDLDRPGKDSYRHRAAGAREVLLASHQRWALLHELGDEAEPPLTEVLAKLAPVDLVLVEGYKRDSHPKVEVFREGEGRSLIQPEDPTVRAVATDQPIEGLPVPTLDLDDTRAIADFILAETGLRRTAEEGPSAACFDPPQLQGMASVDEAQAALRGALSAVTGQETVALGEAAARILAADAVALRANPPGTNSAMDGFAFAHASLPATGEAALTLLDGRSAAGAPYPGQVPPGHAVKILTGALMPEGTDSVVMQERARAENGLLHFDSAVAPGSNTRAKGEDVAEGAVALAAGTLLGPGEVGLLAVLGLGEVAVRSRLRVGVLSTGDELAAPGSTRDPARTYDANRPMLLALAARWGHKAIDLGHVPDDRDTLRTTLDKAAAAVDVLITSGGASAGEEDHVSALLGSEGRVTQWRVALKPGKPLLLGQWQGLPLFGLPGNPVSAFVTALLFARPALSVLAGGAWLEAPGFTVPAAFAMTKRAGRREFLRARLTAEGRADLFRADSSGMISGLAWASGLVEIGEQAQEIAPGDPVRYYPLGSFGL</sequence>
<proteinExistence type="inferred from homology"/>
<dbReference type="InterPro" id="IPR036688">
    <property type="entry name" value="MoeA_C_domain_IV_sf"/>
</dbReference>
<comment type="similarity">
    <text evidence="3 6">Belongs to the MoeA family.</text>
</comment>
<comment type="caution">
    <text evidence="8">The sequence shown here is derived from an EMBL/GenBank/DDBJ whole genome shotgun (WGS) entry which is preliminary data.</text>
</comment>
<reference evidence="9" key="1">
    <citation type="journal article" date="2019" name="Int. J. Syst. Evol. Microbiol.">
        <title>The Global Catalogue of Microorganisms (GCM) 10K type strain sequencing project: providing services to taxonomists for standard genome sequencing and annotation.</title>
        <authorList>
            <consortium name="The Broad Institute Genomics Platform"/>
            <consortium name="The Broad Institute Genome Sequencing Center for Infectious Disease"/>
            <person name="Wu L."/>
            <person name="Ma J."/>
        </authorList>
    </citation>
    <scope>NUCLEOTIDE SEQUENCE [LARGE SCALE GENOMIC DNA]</scope>
    <source>
        <strain evidence="9">CGMCC 1.12922</strain>
    </source>
</reference>
<keyword evidence="6" id="KW-0479">Metal-binding</keyword>
<evidence type="ECO:0000256" key="3">
    <source>
        <dbReference type="ARBA" id="ARBA00010763"/>
    </source>
</evidence>
<dbReference type="InterPro" id="IPR036425">
    <property type="entry name" value="MoaB/Mog-like_dom_sf"/>
</dbReference>
<gene>
    <name evidence="8" type="ORF">GCM10011358_20930</name>
</gene>
<dbReference type="SMART" id="SM00852">
    <property type="entry name" value="MoCF_biosynth"/>
    <property type="match status" value="1"/>
</dbReference>
<keyword evidence="6" id="KW-0808">Transferase</keyword>